<sequence>MSFFYQSLCVCVLPAAQECEEMTDLDLKHSLSGTSLSVRLLLYTRVNVSCAQLLSHREPFRNPRFNLSSPSTFLIHGYRPTGSPPVWLTQFVQLLLQRRDMNVIVVDWNRGATNINYWKVVDNTRKVAANLTDLIQKMKEKGADLGSIHMIGVSLGAHISGFTGANFKGSIGRITALDPAGPEFNGQPPSERLDPSDAQFVEALHTDMDALGYRDVLGHIDYYANGGADQPGCPRTIFSGHILILTCFLTIPLRISKCEAYKKFGYKVDIITWNQKTHWGYLTIKLSDGQEEAQVDKSLMFERFVESSVLAQFDRDVQPVKEISLKFCTGKGLRPSKKLRLLRIRLTPLQNHLRSVGPLCRYDLLLEENKEVTFRPIPCEDSNF</sequence>
<evidence type="ECO:0000256" key="6">
    <source>
        <dbReference type="ARBA" id="ARBA00022963"/>
    </source>
</evidence>
<dbReference type="Ensembl" id="ENSSGRT00000087872.1">
    <property type="protein sequence ID" value="ENSSGRP00000082525.1"/>
    <property type="gene ID" value="ENSSGRG00000041704.1"/>
</dbReference>
<dbReference type="GO" id="GO:0016042">
    <property type="term" value="P:lipid catabolic process"/>
    <property type="evidence" value="ECO:0007669"/>
    <property type="project" value="UniProtKB-KW"/>
</dbReference>
<dbReference type="Proteomes" id="UP000472262">
    <property type="component" value="Unassembled WGS sequence"/>
</dbReference>
<keyword evidence="6" id="KW-0442">Lipid degradation</keyword>
<keyword evidence="3" id="KW-0964">Secreted</keyword>
<dbReference type="SUPFAM" id="SSF53474">
    <property type="entry name" value="alpha/beta-Hydrolases"/>
    <property type="match status" value="1"/>
</dbReference>
<dbReference type="Pfam" id="PF00151">
    <property type="entry name" value="Lipase"/>
    <property type="match status" value="1"/>
</dbReference>
<keyword evidence="8" id="KW-1015">Disulfide bond</keyword>
<evidence type="ECO:0000256" key="9">
    <source>
        <dbReference type="ARBA" id="ARBA00023180"/>
    </source>
</evidence>
<keyword evidence="15" id="KW-1185">Reference proteome</keyword>
<dbReference type="InterPro" id="IPR033906">
    <property type="entry name" value="Lipase_N"/>
</dbReference>
<dbReference type="AlphaFoldDB" id="A0A672R1D7"/>
<dbReference type="GO" id="GO:0004620">
    <property type="term" value="F:phospholipase activity"/>
    <property type="evidence" value="ECO:0007669"/>
    <property type="project" value="TreeGrafter"/>
</dbReference>
<comment type="similarity">
    <text evidence="2 12">Belongs to the AB hydrolase superfamily. Lipase family.</text>
</comment>
<keyword evidence="5" id="KW-0378">Hydrolase</keyword>
<dbReference type="Gene3D" id="3.40.50.1820">
    <property type="entry name" value="alpha/beta hydrolase"/>
    <property type="match status" value="1"/>
</dbReference>
<evidence type="ECO:0000256" key="5">
    <source>
        <dbReference type="ARBA" id="ARBA00022801"/>
    </source>
</evidence>
<evidence type="ECO:0000256" key="3">
    <source>
        <dbReference type="ARBA" id="ARBA00022525"/>
    </source>
</evidence>
<proteinExistence type="inferred from homology"/>
<evidence type="ECO:0000256" key="1">
    <source>
        <dbReference type="ARBA" id="ARBA00004613"/>
    </source>
</evidence>
<comment type="function">
    <text evidence="11">Hydrolyzes specifically phosphatidic acid (PA) to produce 2-acyl lysophosphatidic acid (LPA; a potent bioactive lipid mediator) and fatty acid. Does not hydrolyze other phospholipids, like phosphatidylserine (PS), phosphatidylcholine (PC) and phosphatidylethanolamine (PE) or triacylglycerol (TG).</text>
</comment>
<evidence type="ECO:0000256" key="10">
    <source>
        <dbReference type="ARBA" id="ARBA00048637"/>
    </source>
</evidence>
<evidence type="ECO:0000313" key="14">
    <source>
        <dbReference type="Ensembl" id="ENSSGRP00000082525.1"/>
    </source>
</evidence>
<dbReference type="PANTHER" id="PTHR11610">
    <property type="entry name" value="LIPASE"/>
    <property type="match status" value="1"/>
</dbReference>
<organism evidence="14 15">
    <name type="scientific">Sinocyclocheilus grahami</name>
    <name type="common">Dianchi golden-line fish</name>
    <name type="synonym">Barbus grahami</name>
    <dbReference type="NCBI Taxonomy" id="75366"/>
    <lineage>
        <taxon>Eukaryota</taxon>
        <taxon>Metazoa</taxon>
        <taxon>Chordata</taxon>
        <taxon>Craniata</taxon>
        <taxon>Vertebrata</taxon>
        <taxon>Euteleostomi</taxon>
        <taxon>Actinopterygii</taxon>
        <taxon>Neopterygii</taxon>
        <taxon>Teleostei</taxon>
        <taxon>Ostariophysi</taxon>
        <taxon>Cypriniformes</taxon>
        <taxon>Cyprinidae</taxon>
        <taxon>Cyprininae</taxon>
        <taxon>Sinocyclocheilus</taxon>
    </lineage>
</organism>
<evidence type="ECO:0000256" key="4">
    <source>
        <dbReference type="ARBA" id="ARBA00022729"/>
    </source>
</evidence>
<evidence type="ECO:0000256" key="8">
    <source>
        <dbReference type="ARBA" id="ARBA00023157"/>
    </source>
</evidence>
<dbReference type="PRINTS" id="PR00821">
    <property type="entry name" value="TAGLIPASE"/>
</dbReference>
<gene>
    <name evidence="14" type="primary">lipia</name>
</gene>
<keyword evidence="4" id="KW-0732">Signal</keyword>
<keyword evidence="9" id="KW-0325">Glycoprotein</keyword>
<evidence type="ECO:0000259" key="13">
    <source>
        <dbReference type="Pfam" id="PF00151"/>
    </source>
</evidence>
<dbReference type="GO" id="GO:0005615">
    <property type="term" value="C:extracellular space"/>
    <property type="evidence" value="ECO:0007669"/>
    <property type="project" value="TreeGrafter"/>
</dbReference>
<dbReference type="InterPro" id="IPR000734">
    <property type="entry name" value="TAG_lipase"/>
</dbReference>
<evidence type="ECO:0000313" key="15">
    <source>
        <dbReference type="Proteomes" id="UP000472262"/>
    </source>
</evidence>
<reference evidence="14" key="2">
    <citation type="submission" date="2025-09" db="UniProtKB">
        <authorList>
            <consortium name="Ensembl"/>
        </authorList>
    </citation>
    <scope>IDENTIFICATION</scope>
</reference>
<evidence type="ECO:0000256" key="7">
    <source>
        <dbReference type="ARBA" id="ARBA00023098"/>
    </source>
</evidence>
<dbReference type="PANTHER" id="PTHR11610:SF12">
    <property type="entry name" value="LIPASE MEMBER H"/>
    <property type="match status" value="1"/>
</dbReference>
<accession>A0A672R1D7</accession>
<evidence type="ECO:0000256" key="12">
    <source>
        <dbReference type="RuleBase" id="RU004262"/>
    </source>
</evidence>
<dbReference type="CDD" id="cd00707">
    <property type="entry name" value="Pancreat_lipase_like"/>
    <property type="match status" value="1"/>
</dbReference>
<name>A0A672R1D7_SINGR</name>
<keyword evidence="7" id="KW-0443">Lipid metabolism</keyword>
<protein>
    <submittedName>
        <fullName evidence="14">Lipase member H-like</fullName>
    </submittedName>
</protein>
<evidence type="ECO:0000256" key="2">
    <source>
        <dbReference type="ARBA" id="ARBA00010701"/>
    </source>
</evidence>
<reference evidence="14" key="1">
    <citation type="submission" date="2025-08" db="UniProtKB">
        <authorList>
            <consortium name="Ensembl"/>
        </authorList>
    </citation>
    <scope>IDENTIFICATION</scope>
</reference>
<comment type="catalytic activity">
    <reaction evidence="10">
        <text>1-hexadecanoyl-2-(9Z-octadecenoyl)-sn-glycero-3-phosphate + H2O = 2-(9Z-octadecenoyl)-sn-glycero-3-phosphate + hexadecanoate + H(+)</text>
        <dbReference type="Rhea" id="RHEA:40943"/>
        <dbReference type="ChEBI" id="CHEBI:7896"/>
        <dbReference type="ChEBI" id="CHEBI:15377"/>
        <dbReference type="ChEBI" id="CHEBI:15378"/>
        <dbReference type="ChEBI" id="CHEBI:64839"/>
        <dbReference type="ChEBI" id="CHEBI:77593"/>
    </reaction>
    <physiologicalReaction direction="left-to-right" evidence="10">
        <dbReference type="Rhea" id="RHEA:40944"/>
    </physiologicalReaction>
</comment>
<comment type="subcellular location">
    <subcellularLocation>
        <location evidence="1">Secreted</location>
    </subcellularLocation>
</comment>
<evidence type="ECO:0000256" key="11">
    <source>
        <dbReference type="ARBA" id="ARBA00049600"/>
    </source>
</evidence>
<dbReference type="InterPro" id="IPR013818">
    <property type="entry name" value="Lipase"/>
</dbReference>
<dbReference type="InterPro" id="IPR029058">
    <property type="entry name" value="AB_hydrolase_fold"/>
</dbReference>
<feature type="domain" description="Lipase" evidence="13">
    <location>
        <begin position="26"/>
        <end position="272"/>
    </location>
</feature>